<organism evidence="14 15">
    <name type="scientific">Pyrodictium delaneyi</name>
    <dbReference type="NCBI Taxonomy" id="1273541"/>
    <lineage>
        <taxon>Archaea</taxon>
        <taxon>Thermoproteota</taxon>
        <taxon>Thermoprotei</taxon>
        <taxon>Desulfurococcales</taxon>
        <taxon>Pyrodictiaceae</taxon>
        <taxon>Pyrodictium</taxon>
    </lineage>
</organism>
<proteinExistence type="inferred from homology"/>
<evidence type="ECO:0000256" key="8">
    <source>
        <dbReference type="ARBA" id="ARBA00023315"/>
    </source>
</evidence>
<keyword evidence="2 12" id="KW-0820">tRNA-binding</keyword>
<dbReference type="InterPro" id="IPR016181">
    <property type="entry name" value="Acyl_CoA_acyltransferase"/>
</dbReference>
<comment type="catalytic activity">
    <reaction evidence="10">
        <text>a cytidine in RNA + acetyl-CoA + ATP + H2O = an N(4)-acetylcytidine in RNA + ADP + phosphate + CoA + H(+)</text>
        <dbReference type="Rhea" id="RHEA:82211"/>
        <dbReference type="Rhea" id="RHEA-COMP:15704"/>
        <dbReference type="Rhea" id="RHEA-COMP:19834"/>
        <dbReference type="ChEBI" id="CHEBI:15377"/>
        <dbReference type="ChEBI" id="CHEBI:15378"/>
        <dbReference type="ChEBI" id="CHEBI:30616"/>
        <dbReference type="ChEBI" id="CHEBI:43474"/>
        <dbReference type="ChEBI" id="CHEBI:57287"/>
        <dbReference type="ChEBI" id="CHEBI:57288"/>
        <dbReference type="ChEBI" id="CHEBI:74900"/>
        <dbReference type="ChEBI" id="CHEBI:82748"/>
        <dbReference type="ChEBI" id="CHEBI:456216"/>
    </reaction>
</comment>
<dbReference type="PATRIC" id="fig|1273541.4.peg.2088"/>
<dbReference type="EC" id="2.3.1.193" evidence="12"/>
<keyword evidence="8 12" id="KW-0012">Acyltransferase</keyword>
<evidence type="ECO:0000256" key="4">
    <source>
        <dbReference type="ARBA" id="ARBA00022694"/>
    </source>
</evidence>
<dbReference type="GO" id="GO:0051392">
    <property type="term" value="F:tRNA cytidine N4-acetyltransferase activity"/>
    <property type="evidence" value="ECO:0007669"/>
    <property type="project" value="UniProtKB-UniRule"/>
</dbReference>
<protein>
    <recommendedName>
        <fullName evidence="12">tRNA(Met) cytidine acetyltransferase TmcA</fullName>
        <ecNumber evidence="12">2.3.1.193</ecNumber>
    </recommendedName>
</protein>
<dbReference type="PANTHER" id="PTHR10925:SF5">
    <property type="entry name" value="RNA CYTIDINE ACETYLTRANSFERASE"/>
    <property type="match status" value="1"/>
</dbReference>
<name>A0A0P0N5G1_9CREN</name>
<evidence type="ECO:0000256" key="7">
    <source>
        <dbReference type="ARBA" id="ARBA00022884"/>
    </source>
</evidence>
<evidence type="ECO:0000256" key="12">
    <source>
        <dbReference type="HAMAP-Rule" id="MF_01886"/>
    </source>
</evidence>
<evidence type="ECO:0000256" key="9">
    <source>
        <dbReference type="ARBA" id="ARBA00049883"/>
    </source>
</evidence>
<comment type="catalytic activity">
    <reaction evidence="11">
        <text>a cytidine in mRNA + acetyl-CoA + ATP + H2O = an N(4)-acetylcytidine in mRNA + ADP + phosphate + CoA + H(+)</text>
        <dbReference type="Rhea" id="RHEA:58480"/>
        <dbReference type="Rhea" id="RHEA-COMP:15145"/>
        <dbReference type="Rhea" id="RHEA-COMP:15146"/>
        <dbReference type="ChEBI" id="CHEBI:15377"/>
        <dbReference type="ChEBI" id="CHEBI:15378"/>
        <dbReference type="ChEBI" id="CHEBI:30616"/>
        <dbReference type="ChEBI" id="CHEBI:43474"/>
        <dbReference type="ChEBI" id="CHEBI:57287"/>
        <dbReference type="ChEBI" id="CHEBI:57288"/>
        <dbReference type="ChEBI" id="CHEBI:74900"/>
        <dbReference type="ChEBI" id="CHEBI:82748"/>
        <dbReference type="ChEBI" id="CHEBI:456216"/>
    </reaction>
</comment>
<dbReference type="GO" id="GO:0005524">
    <property type="term" value="F:ATP binding"/>
    <property type="evidence" value="ECO:0007669"/>
    <property type="project" value="UniProtKB-UniRule"/>
</dbReference>
<comment type="subcellular location">
    <subcellularLocation>
        <location evidence="12">Cytoplasm</location>
    </subcellularLocation>
</comment>
<evidence type="ECO:0000259" key="13">
    <source>
        <dbReference type="PROSITE" id="PS51186"/>
    </source>
</evidence>
<feature type="binding site" evidence="12">
    <location>
        <position position="540"/>
    </location>
    <ligand>
        <name>acetyl-CoA</name>
        <dbReference type="ChEBI" id="CHEBI:57288"/>
    </ligand>
</feature>
<dbReference type="GO" id="GO:0005737">
    <property type="term" value="C:cytoplasm"/>
    <property type="evidence" value="ECO:0007669"/>
    <property type="project" value="UniProtKB-SubCell"/>
</dbReference>
<keyword evidence="3 12" id="KW-0808">Transferase</keyword>
<dbReference type="CDD" id="cd04301">
    <property type="entry name" value="NAT_SF"/>
    <property type="match status" value="1"/>
</dbReference>
<feature type="binding site" evidence="12">
    <location>
        <position position="366"/>
    </location>
    <ligand>
        <name>ATP</name>
        <dbReference type="ChEBI" id="CHEBI:30616"/>
    </ligand>
</feature>
<dbReference type="Pfam" id="PF05127">
    <property type="entry name" value="NAT10_TcmA_helicase"/>
    <property type="match status" value="1"/>
</dbReference>
<dbReference type="STRING" id="1273541.Pyrde_1964"/>
<comment type="caution">
    <text evidence="12">Lacks conserved residue(s) required for the propagation of feature annotation.</text>
</comment>
<feature type="binding site" evidence="12">
    <location>
        <position position="196"/>
    </location>
    <ligand>
        <name>ATP</name>
        <dbReference type="ChEBI" id="CHEBI:30616"/>
    </ligand>
</feature>
<dbReference type="GO" id="GO:0051391">
    <property type="term" value="P:tRNA acetylation"/>
    <property type="evidence" value="ECO:0007669"/>
    <property type="project" value="UniProtKB-UniRule"/>
</dbReference>
<dbReference type="InterPro" id="IPR007807">
    <property type="entry name" value="TcmA/NAT10_helicase"/>
</dbReference>
<dbReference type="GO" id="GO:0002101">
    <property type="term" value="P:tRNA wobble cytosine modification"/>
    <property type="evidence" value="ECO:0007669"/>
    <property type="project" value="UniProtKB-UniRule"/>
</dbReference>
<dbReference type="InterPro" id="IPR027417">
    <property type="entry name" value="P-loop_NTPase"/>
</dbReference>
<reference evidence="14 15" key="1">
    <citation type="submission" date="2015-10" db="EMBL/GenBank/DDBJ databases">
        <title>Complete genome sequence of hyperthermophilic archaeon Pyrodictium delaneyi Su06.</title>
        <authorList>
            <person name="Jung J.-H."/>
            <person name="Lin J."/>
            <person name="Holden J.F."/>
            <person name="Park C.-S."/>
        </authorList>
    </citation>
    <scope>NUCLEOTIDE SEQUENCE [LARGE SCALE GENOMIC DNA]</scope>
    <source>
        <strain evidence="14 15">Su06</strain>
    </source>
</reference>
<dbReference type="Gene3D" id="3.40.50.300">
    <property type="entry name" value="P-loop containing nucleotide triphosphate hydrolases"/>
    <property type="match status" value="1"/>
</dbReference>
<dbReference type="Pfam" id="PF00583">
    <property type="entry name" value="Acetyltransf_1"/>
    <property type="match status" value="1"/>
</dbReference>
<dbReference type="InterPro" id="IPR013562">
    <property type="entry name" value="TmcA/NAT10_N"/>
</dbReference>
<dbReference type="EMBL" id="CP013011">
    <property type="protein sequence ID" value="ALL02007.1"/>
    <property type="molecule type" value="Genomic_DNA"/>
</dbReference>
<evidence type="ECO:0000313" key="15">
    <source>
        <dbReference type="Proteomes" id="UP000058613"/>
    </source>
</evidence>
<dbReference type="GO" id="GO:1990883">
    <property type="term" value="F:18S rRNA cytidine N-acetyltransferase activity"/>
    <property type="evidence" value="ECO:0007669"/>
    <property type="project" value="TreeGrafter"/>
</dbReference>
<keyword evidence="1 12" id="KW-0963">Cytoplasm</keyword>
<dbReference type="GO" id="GO:1904812">
    <property type="term" value="P:rRNA acetylation involved in maturation of SSU-rRNA"/>
    <property type="evidence" value="ECO:0007669"/>
    <property type="project" value="TreeGrafter"/>
</dbReference>
<evidence type="ECO:0000256" key="1">
    <source>
        <dbReference type="ARBA" id="ARBA00022490"/>
    </source>
</evidence>
<dbReference type="SUPFAM" id="SSF52540">
    <property type="entry name" value="P-loop containing nucleoside triphosphate hydrolases"/>
    <property type="match status" value="1"/>
</dbReference>
<dbReference type="GO" id="GO:0000049">
    <property type="term" value="F:tRNA binding"/>
    <property type="evidence" value="ECO:0007669"/>
    <property type="project" value="UniProtKB-UniRule"/>
</dbReference>
<dbReference type="SUPFAM" id="SSF55729">
    <property type="entry name" value="Acyl-CoA N-acyltransferases (Nat)"/>
    <property type="match status" value="1"/>
</dbReference>
<keyword evidence="6 12" id="KW-0067">ATP-binding</keyword>
<evidence type="ECO:0000256" key="10">
    <source>
        <dbReference type="ARBA" id="ARBA00049889"/>
    </source>
</evidence>
<feature type="binding site" evidence="12">
    <location>
        <begin position="494"/>
        <end position="496"/>
    </location>
    <ligand>
        <name>acetyl-CoA</name>
        <dbReference type="ChEBI" id="CHEBI:57288"/>
    </ligand>
</feature>
<dbReference type="PANTHER" id="PTHR10925">
    <property type="entry name" value="N-ACETYLTRANSFERASE 10"/>
    <property type="match status" value="1"/>
</dbReference>
<feature type="domain" description="N-acetyltransferase" evidence="13">
    <location>
        <begin position="403"/>
        <end position="562"/>
    </location>
</feature>
<dbReference type="Proteomes" id="UP000058613">
    <property type="component" value="Chromosome"/>
</dbReference>
<evidence type="ECO:0000256" key="2">
    <source>
        <dbReference type="ARBA" id="ARBA00022555"/>
    </source>
</evidence>
<comment type="function">
    <text evidence="12">Catalyzes the formation of N(4)-acetylcytidine (ac(4)C) at the wobble position of tRNA(Met), by using acetyl-CoA as an acetyl donor and ATP (or GTP).</text>
</comment>
<dbReference type="Pfam" id="PF08351">
    <property type="entry name" value="TmcA_N"/>
    <property type="match status" value="1"/>
</dbReference>
<evidence type="ECO:0000256" key="6">
    <source>
        <dbReference type="ARBA" id="ARBA00022840"/>
    </source>
</evidence>
<dbReference type="KEGG" id="pdl:Pyrde_1964"/>
<dbReference type="Gene3D" id="3.40.50.11040">
    <property type="match status" value="1"/>
</dbReference>
<dbReference type="GO" id="GO:0106162">
    <property type="term" value="F:mRNA N-acetyltransferase activity"/>
    <property type="evidence" value="ECO:0007669"/>
    <property type="project" value="RHEA"/>
</dbReference>
<comment type="catalytic activity">
    <reaction evidence="12">
        <text>cytidine(34) in elongator tRNA(Met) + acetyl-CoA + ATP + H2O = N(4)-acetylcytidine(34) in elongator tRNA(Met) + ADP + phosphate + CoA + H(+)</text>
        <dbReference type="Rhea" id="RHEA:43788"/>
        <dbReference type="Rhea" id="RHEA-COMP:10693"/>
        <dbReference type="Rhea" id="RHEA-COMP:10694"/>
        <dbReference type="ChEBI" id="CHEBI:15377"/>
        <dbReference type="ChEBI" id="CHEBI:15378"/>
        <dbReference type="ChEBI" id="CHEBI:30616"/>
        <dbReference type="ChEBI" id="CHEBI:43474"/>
        <dbReference type="ChEBI" id="CHEBI:57287"/>
        <dbReference type="ChEBI" id="CHEBI:57288"/>
        <dbReference type="ChEBI" id="CHEBI:74900"/>
        <dbReference type="ChEBI" id="CHEBI:82748"/>
        <dbReference type="ChEBI" id="CHEBI:456216"/>
        <dbReference type="EC" id="2.3.1.193"/>
    </reaction>
</comment>
<keyword evidence="5 12" id="KW-0547">Nucleotide-binding</keyword>
<keyword evidence="7 12" id="KW-0694">RNA-binding</keyword>
<evidence type="ECO:0000313" key="14">
    <source>
        <dbReference type="EMBL" id="ALL02007.1"/>
    </source>
</evidence>
<dbReference type="InterPro" id="IPR032672">
    <property type="entry name" value="TmcA/NAT10/Kre33"/>
</dbReference>
<dbReference type="InterPro" id="IPR024914">
    <property type="entry name" value="tRNA_acetyltr_TmcA"/>
</dbReference>
<dbReference type="HAMAP" id="MF_01886">
    <property type="entry name" value="tRNA_acetyltr_TmcA"/>
    <property type="match status" value="1"/>
</dbReference>
<sequence length="712" mass="78135">MEPTLRERLLSYARAIGESRYRGLLVAHSASPGKAAREIIELLSGHGHRGCIAAAPRRLLPSCPPGCRCISPGGFQRVLGQEAQLVVIATDGLLRPNLVAGLAGVVSAGGLLAIVTPPLDQWNPGPAGGAGGYRRYLLGALRRAPVIFWADIDLGKVYAERRPRERAREWRLGAKDYKPRHAVPRVLLGLAATRSQAQALDEFASFLSSRSRSFLLTGDRGRGKSFLLGLAAALAVKRGSIGEAVAVAPSPASLTSFFQGLVRGLDALSIGYRVKQRGGDIVAVTGPWFRIAYQPMDSAKPAAVLVVDEAGTVGVSRLRRLSWRSGRILVATTIHGYEGSGRVFVHMVEEVLPRPLKRLELEEPIRYPPGDPLEEWVNETFMLKFDPGSLSLFGEPGYEQIPAEKLASDHALLRQVYSLLALAHYRSEPDYLLVLLESNTHTLHVLHSDNKVIAVADVGLEDWEQPEEGRVGLLLLSLHTEGAKRLRAARIVRIAVHPKLQRRGLGSKLLSYVEEWARGRGVDLVMAVFGRHDVIEFWLRAGYTPFYVSPRFNKYTGEKNIGVAKPFTGAGKEALEEAARELRLRLLFSAHSVYRDLATEKIVMLLQSLPSVDPPVSLTPGQRRRLCKHIQGFIEAEQAFDALHIATIIVLSRRDYVDKLNDRQLLLATARLLQGKPPHEAAEIAGIPLENLDEELHDLAESVATMASIKCS</sequence>
<comment type="similarity">
    <text evidence="12">Belongs to the TmcA family.</text>
</comment>
<dbReference type="Gene3D" id="3.40.630.30">
    <property type="match status" value="1"/>
</dbReference>
<comment type="catalytic activity">
    <reaction evidence="9">
        <text>a cytidine in tRNA + acetyl-CoA + ATP + H2O = an N(4)-acetylcytidine in tRNA + ADP + phosphate + CoA + H(+)</text>
        <dbReference type="Rhea" id="RHEA:53876"/>
        <dbReference type="Rhea" id="RHEA-COMP:13670"/>
        <dbReference type="Rhea" id="RHEA-COMP:13671"/>
        <dbReference type="ChEBI" id="CHEBI:15377"/>
        <dbReference type="ChEBI" id="CHEBI:15378"/>
        <dbReference type="ChEBI" id="CHEBI:30616"/>
        <dbReference type="ChEBI" id="CHEBI:43474"/>
        <dbReference type="ChEBI" id="CHEBI:57287"/>
        <dbReference type="ChEBI" id="CHEBI:57288"/>
        <dbReference type="ChEBI" id="CHEBI:74900"/>
        <dbReference type="ChEBI" id="CHEBI:82748"/>
        <dbReference type="ChEBI" id="CHEBI:456216"/>
    </reaction>
</comment>
<dbReference type="PROSITE" id="PS51186">
    <property type="entry name" value="GNAT"/>
    <property type="match status" value="1"/>
</dbReference>
<evidence type="ECO:0000256" key="5">
    <source>
        <dbReference type="ARBA" id="ARBA00022741"/>
    </source>
</evidence>
<gene>
    <name evidence="12" type="primary">tmcA</name>
    <name evidence="14" type="ORF">Pyrde_1964</name>
</gene>
<accession>A0A0P0N5G1</accession>
<evidence type="ECO:0000256" key="11">
    <source>
        <dbReference type="ARBA" id="ARBA00049914"/>
    </source>
</evidence>
<dbReference type="InterPro" id="IPR000182">
    <property type="entry name" value="GNAT_dom"/>
</dbReference>
<evidence type="ECO:0000256" key="3">
    <source>
        <dbReference type="ARBA" id="ARBA00022679"/>
    </source>
</evidence>
<dbReference type="AlphaFoldDB" id="A0A0P0N5G1"/>
<keyword evidence="4 12" id="KW-0819">tRNA processing</keyword>